<protein>
    <submittedName>
        <fullName evidence="2">Uncharacterized protein</fullName>
    </submittedName>
</protein>
<feature type="compositionally biased region" description="Basic residues" evidence="1">
    <location>
        <begin position="109"/>
        <end position="129"/>
    </location>
</feature>
<feature type="region of interest" description="Disordered" evidence="1">
    <location>
        <begin position="55"/>
        <end position="155"/>
    </location>
</feature>
<dbReference type="SUPFAM" id="SSF51905">
    <property type="entry name" value="FAD/NAD(P)-binding domain"/>
    <property type="match status" value="1"/>
</dbReference>
<keyword evidence="3" id="KW-1185">Reference proteome</keyword>
<dbReference type="EMBL" id="BAAAUT010000016">
    <property type="protein sequence ID" value="GAA3133002.1"/>
    <property type="molecule type" value="Genomic_DNA"/>
</dbReference>
<proteinExistence type="predicted"/>
<accession>A0ABP6N1S2</accession>
<name>A0ABP6N1S2_9ACTN</name>
<dbReference type="Proteomes" id="UP001500320">
    <property type="component" value="Unassembled WGS sequence"/>
</dbReference>
<comment type="caution">
    <text evidence="2">The sequence shown here is derived from an EMBL/GenBank/DDBJ whole genome shotgun (WGS) entry which is preliminary data.</text>
</comment>
<gene>
    <name evidence="2" type="ORF">GCM10010466_24510</name>
</gene>
<evidence type="ECO:0000313" key="2">
    <source>
        <dbReference type="EMBL" id="GAA3133002.1"/>
    </source>
</evidence>
<sequence>MDRRPMSTRFDGEHVIWSDGTPERVDTVIFATGYRPDHSITAELRLDPDPVLGTTRPLAPLIDSNDHSCGTVRPRGVDEPAHPGPGYHAIGMKSYGRSPTFLLATGHPRQAHGRHRPPPRPASRPRRRGAGGGRAGRRPGSGRQAGSPRRSVRAR</sequence>
<dbReference type="Gene3D" id="3.50.50.60">
    <property type="entry name" value="FAD/NAD(P)-binding domain"/>
    <property type="match status" value="1"/>
</dbReference>
<reference evidence="3" key="1">
    <citation type="journal article" date="2019" name="Int. J. Syst. Evol. Microbiol.">
        <title>The Global Catalogue of Microorganisms (GCM) 10K type strain sequencing project: providing services to taxonomists for standard genome sequencing and annotation.</title>
        <authorList>
            <consortium name="The Broad Institute Genomics Platform"/>
            <consortium name="The Broad Institute Genome Sequencing Center for Infectious Disease"/>
            <person name="Wu L."/>
            <person name="Ma J."/>
        </authorList>
    </citation>
    <scope>NUCLEOTIDE SEQUENCE [LARGE SCALE GENOMIC DNA]</scope>
    <source>
        <strain evidence="3">JCM 9373</strain>
    </source>
</reference>
<evidence type="ECO:0000256" key="1">
    <source>
        <dbReference type="SAM" id="MobiDB-lite"/>
    </source>
</evidence>
<evidence type="ECO:0000313" key="3">
    <source>
        <dbReference type="Proteomes" id="UP001500320"/>
    </source>
</evidence>
<dbReference type="InterPro" id="IPR036188">
    <property type="entry name" value="FAD/NAD-bd_sf"/>
</dbReference>
<organism evidence="2 3">
    <name type="scientific">Planomonospora alba</name>
    <dbReference type="NCBI Taxonomy" id="161354"/>
    <lineage>
        <taxon>Bacteria</taxon>
        <taxon>Bacillati</taxon>
        <taxon>Actinomycetota</taxon>
        <taxon>Actinomycetes</taxon>
        <taxon>Streptosporangiales</taxon>
        <taxon>Streptosporangiaceae</taxon>
        <taxon>Planomonospora</taxon>
    </lineage>
</organism>